<proteinExistence type="inferred from homology"/>
<evidence type="ECO:0000259" key="13">
    <source>
        <dbReference type="SMART" id="SM00382"/>
    </source>
</evidence>
<dbReference type="InterPro" id="IPR050238">
    <property type="entry name" value="DNA_Rep/Repair_Clamp_Loader"/>
</dbReference>
<keyword evidence="7" id="KW-0862">Zinc</keyword>
<evidence type="ECO:0000256" key="9">
    <source>
        <dbReference type="ARBA" id="ARBA00022932"/>
    </source>
</evidence>
<dbReference type="NCBIfam" id="TIGR02397">
    <property type="entry name" value="dnaX_nterm"/>
    <property type="match status" value="1"/>
</dbReference>
<dbReference type="InterPro" id="IPR001270">
    <property type="entry name" value="ClpA/B"/>
</dbReference>
<dbReference type="Pfam" id="PF13177">
    <property type="entry name" value="DNA_pol3_delta2"/>
    <property type="match status" value="1"/>
</dbReference>
<dbReference type="InterPro" id="IPR021029">
    <property type="entry name" value="DNA_pol_III_tau_dom-5"/>
</dbReference>
<evidence type="ECO:0000256" key="7">
    <source>
        <dbReference type="ARBA" id="ARBA00022833"/>
    </source>
</evidence>
<keyword evidence="6 11" id="KW-0547">Nucleotide-binding</keyword>
<keyword evidence="15" id="KW-1185">Reference proteome</keyword>
<dbReference type="NCBIfam" id="NF005942">
    <property type="entry name" value="PRK07994.1"/>
    <property type="match status" value="1"/>
</dbReference>
<evidence type="ECO:0000256" key="12">
    <source>
        <dbReference type="SAM" id="MobiDB-lite"/>
    </source>
</evidence>
<evidence type="ECO:0000256" key="3">
    <source>
        <dbReference type="ARBA" id="ARBA00022695"/>
    </source>
</evidence>
<dbReference type="CDD" id="cd00009">
    <property type="entry name" value="AAA"/>
    <property type="match status" value="1"/>
</dbReference>
<dbReference type="InterPro" id="IPR003593">
    <property type="entry name" value="AAA+_ATPase"/>
</dbReference>
<dbReference type="NCBIfam" id="NF004046">
    <property type="entry name" value="PRK05563.1"/>
    <property type="match status" value="1"/>
</dbReference>
<evidence type="ECO:0000256" key="2">
    <source>
        <dbReference type="ARBA" id="ARBA00022679"/>
    </source>
</evidence>
<evidence type="ECO:0000313" key="14">
    <source>
        <dbReference type="EMBL" id="PSB91919.1"/>
    </source>
</evidence>
<keyword evidence="3 11" id="KW-0548">Nucleotidyltransferase</keyword>
<dbReference type="SUPFAM" id="SSF52540">
    <property type="entry name" value="P-loop containing nucleoside triphosphate hydrolases"/>
    <property type="match status" value="1"/>
</dbReference>
<keyword evidence="4 11" id="KW-0235">DNA replication</keyword>
<feature type="region of interest" description="Disordered" evidence="12">
    <location>
        <begin position="384"/>
        <end position="424"/>
    </location>
</feature>
<dbReference type="InterPro" id="IPR038249">
    <property type="entry name" value="PolIII_tau_V_sf"/>
</dbReference>
<dbReference type="InterPro" id="IPR012763">
    <property type="entry name" value="DNA_pol_III_sug/sutau_N"/>
</dbReference>
<keyword evidence="9 11" id="KW-0239">DNA-directed DNA polymerase</keyword>
<reference evidence="14 15" key="1">
    <citation type="journal article" date="2017" name="Front. Microbiol.">
        <title>Genome of Ca. Pandoraea novymonadis, an Endosymbiotic Bacterium of the Trypanosomatid Novymonas esmeraldas.</title>
        <authorList>
            <person name="Kostygov A.Y."/>
            <person name="Butenko A."/>
            <person name="Nenarokova A."/>
            <person name="Tashyreva D."/>
            <person name="Flegontov P."/>
            <person name="Lukes J."/>
            <person name="Yurchenko V."/>
        </authorList>
    </citation>
    <scope>NUCLEOTIDE SEQUENCE [LARGE SCALE GENOMIC DNA]</scope>
    <source>
        <strain evidence="14 15">E262</strain>
    </source>
</reference>
<accession>A0ABX5FE42</accession>
<dbReference type="InterPro" id="IPR022754">
    <property type="entry name" value="DNA_pol_III_gamma-3"/>
</dbReference>
<gene>
    <name evidence="11 14" type="primary">dnaX</name>
    <name evidence="14" type="ORF">BZL35_00138</name>
</gene>
<evidence type="ECO:0000256" key="4">
    <source>
        <dbReference type="ARBA" id="ARBA00022705"/>
    </source>
</evidence>
<evidence type="ECO:0000256" key="8">
    <source>
        <dbReference type="ARBA" id="ARBA00022840"/>
    </source>
</evidence>
<evidence type="ECO:0000313" key="15">
    <source>
        <dbReference type="Proteomes" id="UP000242660"/>
    </source>
</evidence>
<comment type="function">
    <text evidence="11">DNA polymerase III is a complex, multichain enzyme responsible for most of the replicative synthesis in bacteria. This DNA polymerase also exhibits 3' to 5' exonuclease activity.</text>
</comment>
<dbReference type="PRINTS" id="PR00300">
    <property type="entry name" value="CLPPROTEASEA"/>
</dbReference>
<comment type="caution">
    <text evidence="14">The sequence shown here is derived from an EMBL/GenBank/DDBJ whole genome shotgun (WGS) entry which is preliminary data.</text>
</comment>
<feature type="domain" description="AAA+ ATPase" evidence="13">
    <location>
        <begin position="37"/>
        <end position="179"/>
    </location>
</feature>
<dbReference type="Gene3D" id="1.20.272.10">
    <property type="match status" value="1"/>
</dbReference>
<dbReference type="Gene3D" id="3.30.300.150">
    <property type="entry name" value="DNA polymerase III, tau subunit, domain V"/>
    <property type="match status" value="1"/>
</dbReference>
<dbReference type="Gene3D" id="3.40.50.300">
    <property type="entry name" value="P-loop containing nucleotide triphosphate hydrolases"/>
    <property type="match status" value="1"/>
</dbReference>
<comment type="similarity">
    <text evidence="1 11">Belongs to the DnaX/STICHEL family.</text>
</comment>
<dbReference type="Gene3D" id="1.10.8.60">
    <property type="match status" value="1"/>
</dbReference>
<keyword evidence="8 11" id="KW-0067">ATP-binding</keyword>
<dbReference type="SMART" id="SM00382">
    <property type="entry name" value="AAA"/>
    <property type="match status" value="1"/>
</dbReference>
<dbReference type="PANTHER" id="PTHR11669:SF0">
    <property type="entry name" value="PROTEIN STICHEL-LIKE 2"/>
    <property type="match status" value="1"/>
</dbReference>
<dbReference type="InterPro" id="IPR008921">
    <property type="entry name" value="DNA_pol3_clamp-load_cplx_C"/>
</dbReference>
<evidence type="ECO:0000256" key="5">
    <source>
        <dbReference type="ARBA" id="ARBA00022723"/>
    </source>
</evidence>
<dbReference type="Pfam" id="PF12170">
    <property type="entry name" value="DNA_pol3_tau_5"/>
    <property type="match status" value="1"/>
</dbReference>
<dbReference type="RefSeq" id="WP_106181857.1">
    <property type="nucleotide sequence ID" value="NZ_MUHY01000001.1"/>
</dbReference>
<dbReference type="SUPFAM" id="SSF48019">
    <property type="entry name" value="post-AAA+ oligomerization domain-like"/>
    <property type="match status" value="1"/>
</dbReference>
<dbReference type="InterPro" id="IPR045085">
    <property type="entry name" value="HLD_clamp_pol_III_gamma_tau"/>
</dbReference>
<sequence>MTYQVLARKWRPKGFSTLVGQEHVVRALTNALEQKRLHHAYLFTGTRGVGKTTLSRILAKAINCESGITAVPCGVCHSCSAIDEGRFVDYVEMDAASNRGVDEMTSLLEKAIYAPADARFKVYMIDEVHMLSGHAFNAMLKTLEEPPTHVKFILATTDPQKIPVTVLSRCLQFNLKQMPAGQIVSRLAHILSQEEIKNEPKALRLLAKAASGSMRDALSLTDQAITYADGTLSESVVRDMLGAIDQHVLVRLLDALKDNKHGQLLTLVDEMAENSFSFSVGLQDLCSLLYKIALVQYAPDVLFDDWVEIEDIRRLATAFSAETVQLYYQIATRARGDLLLAPDEYTGFSMALLRMAAFTPLLFSGTLAHTPLSSQMSESNVSAKTSFSSSSSDDTYAVRHTPRESLTTRDAVASTTGTSTSLTKEAKHTFAASSTLANRKMPILQQRSRLQNEYEDGYNCKSSSSSTDAEHLLASSSTSVLGLNHGRGNVPLTLIDEWPALAEKLPMRGLAKQLACQSELIEVSGEMLRLRVPLKQLTDASTVDKLRQVLIQYFNSPVELHVEIGATNNTAAAIATRQVVLRQHVAEQSIANDPMVSSLIDDFGAKILPGTIRPIE</sequence>
<dbReference type="InterPro" id="IPR027417">
    <property type="entry name" value="P-loop_NTPase"/>
</dbReference>
<protein>
    <recommendedName>
        <fullName evidence="11">DNA polymerase III subunit gamma/tau</fullName>
        <ecNumber evidence="11">2.7.7.7</ecNumber>
    </recommendedName>
</protein>
<feature type="compositionally biased region" description="Polar residues" evidence="12">
    <location>
        <begin position="413"/>
        <end position="423"/>
    </location>
</feature>
<evidence type="ECO:0000256" key="11">
    <source>
        <dbReference type="RuleBase" id="RU364063"/>
    </source>
</evidence>
<organism evidence="14 15">
    <name type="scientific">Candidatus Pandoraea novymonadis</name>
    <dbReference type="NCBI Taxonomy" id="1808959"/>
    <lineage>
        <taxon>Bacteria</taxon>
        <taxon>Pseudomonadati</taxon>
        <taxon>Pseudomonadota</taxon>
        <taxon>Betaproteobacteria</taxon>
        <taxon>Burkholderiales</taxon>
        <taxon>Burkholderiaceae</taxon>
        <taxon>Pandoraea</taxon>
    </lineage>
</organism>
<dbReference type="Proteomes" id="UP000242660">
    <property type="component" value="Unassembled WGS sequence"/>
</dbReference>
<dbReference type="PANTHER" id="PTHR11669">
    <property type="entry name" value="REPLICATION FACTOR C / DNA POLYMERASE III GAMMA-TAU SUBUNIT"/>
    <property type="match status" value="1"/>
</dbReference>
<dbReference type="CDD" id="cd18137">
    <property type="entry name" value="HLD_clamp_pol_III_gamma_tau"/>
    <property type="match status" value="1"/>
</dbReference>
<dbReference type="EC" id="2.7.7.7" evidence="11"/>
<comment type="subunit">
    <text evidence="11">DNA polymerase III contains a core (composed of alpha, epsilon and theta chains) that associates with a tau subunit. This core dimerizes to form the POLIII' complex. PolIII' associates with the gamma complex (composed of gamma, delta, delta', psi and chi chains) and with the beta chain to form the complete DNA polymerase III complex.</text>
</comment>
<evidence type="ECO:0000256" key="1">
    <source>
        <dbReference type="ARBA" id="ARBA00006360"/>
    </source>
</evidence>
<evidence type="ECO:0000256" key="6">
    <source>
        <dbReference type="ARBA" id="ARBA00022741"/>
    </source>
</evidence>
<dbReference type="Pfam" id="PF22608">
    <property type="entry name" value="DNAX_ATPase_lid"/>
    <property type="match status" value="1"/>
</dbReference>
<dbReference type="Pfam" id="PF12169">
    <property type="entry name" value="DNA_pol3_gamma3"/>
    <property type="match status" value="1"/>
</dbReference>
<keyword evidence="2 11" id="KW-0808">Transferase</keyword>
<evidence type="ECO:0000256" key="10">
    <source>
        <dbReference type="ARBA" id="ARBA00049244"/>
    </source>
</evidence>
<comment type="catalytic activity">
    <reaction evidence="10 11">
        <text>DNA(n) + a 2'-deoxyribonucleoside 5'-triphosphate = DNA(n+1) + diphosphate</text>
        <dbReference type="Rhea" id="RHEA:22508"/>
        <dbReference type="Rhea" id="RHEA-COMP:17339"/>
        <dbReference type="Rhea" id="RHEA-COMP:17340"/>
        <dbReference type="ChEBI" id="CHEBI:33019"/>
        <dbReference type="ChEBI" id="CHEBI:61560"/>
        <dbReference type="ChEBI" id="CHEBI:173112"/>
        <dbReference type="EC" id="2.7.7.7"/>
    </reaction>
</comment>
<dbReference type="EMBL" id="MUHY01000001">
    <property type="protein sequence ID" value="PSB91919.1"/>
    <property type="molecule type" value="Genomic_DNA"/>
</dbReference>
<keyword evidence="5" id="KW-0479">Metal-binding</keyword>
<name>A0ABX5FE42_9BURK</name>